<name>A0A370TM33_9HELO</name>
<evidence type="ECO:0000256" key="7">
    <source>
        <dbReference type="ARBA" id="ARBA00022824"/>
    </source>
</evidence>
<dbReference type="FunFam" id="3.40.50.2000:FF:000266">
    <property type="entry name" value="ALG2, alpha-1,3/1,6-mannosyltransferase"/>
    <property type="match status" value="1"/>
</dbReference>
<accession>A0A370TM33</accession>
<dbReference type="PANTHER" id="PTHR45918:SF1">
    <property type="entry name" value="ALPHA-1,3_1,6-MANNOSYLTRANSFERASE ALG2"/>
    <property type="match status" value="1"/>
</dbReference>
<organism evidence="15 16">
    <name type="scientific">Venustampulla echinocandica</name>
    <dbReference type="NCBI Taxonomy" id="2656787"/>
    <lineage>
        <taxon>Eukaryota</taxon>
        <taxon>Fungi</taxon>
        <taxon>Dikarya</taxon>
        <taxon>Ascomycota</taxon>
        <taxon>Pezizomycotina</taxon>
        <taxon>Leotiomycetes</taxon>
        <taxon>Helotiales</taxon>
        <taxon>Pleuroascaceae</taxon>
        <taxon>Venustampulla</taxon>
    </lineage>
</organism>
<evidence type="ECO:0000256" key="5">
    <source>
        <dbReference type="ARBA" id="ARBA00022679"/>
    </source>
</evidence>
<gene>
    <name evidence="15" type="ORF">BP5553_05942</name>
</gene>
<evidence type="ECO:0000256" key="9">
    <source>
        <dbReference type="ARBA" id="ARBA00023136"/>
    </source>
</evidence>
<evidence type="ECO:0000256" key="6">
    <source>
        <dbReference type="ARBA" id="ARBA00022692"/>
    </source>
</evidence>
<reference evidence="15 16" key="1">
    <citation type="journal article" date="2018" name="IMA Fungus">
        <title>IMA Genome-F 9: Draft genome sequence of Annulohypoxylon stygium, Aspergillus mulundensis, Berkeleyomyces basicola (syn. Thielaviopsis basicola), Ceratocystis smalleyi, two Cercospora beticola strains, Coleophoma cylindrospora, Fusarium fracticaudum, Phialophora cf. hyalina, and Morchella septimelata.</title>
        <authorList>
            <person name="Wingfield B.D."/>
            <person name="Bills G.F."/>
            <person name="Dong Y."/>
            <person name="Huang W."/>
            <person name="Nel W.J."/>
            <person name="Swalarsk-Parry B.S."/>
            <person name="Vaghefi N."/>
            <person name="Wilken P.M."/>
            <person name="An Z."/>
            <person name="de Beer Z.W."/>
            <person name="De Vos L."/>
            <person name="Chen L."/>
            <person name="Duong T.A."/>
            <person name="Gao Y."/>
            <person name="Hammerbacher A."/>
            <person name="Kikkert J.R."/>
            <person name="Li Y."/>
            <person name="Li H."/>
            <person name="Li K."/>
            <person name="Li Q."/>
            <person name="Liu X."/>
            <person name="Ma X."/>
            <person name="Naidoo K."/>
            <person name="Pethybridge S.J."/>
            <person name="Sun J."/>
            <person name="Steenkamp E.T."/>
            <person name="van der Nest M.A."/>
            <person name="van Wyk S."/>
            <person name="Wingfield M.J."/>
            <person name="Xiong C."/>
            <person name="Yue Q."/>
            <person name="Zhang X."/>
        </authorList>
    </citation>
    <scope>NUCLEOTIDE SEQUENCE [LARGE SCALE GENOMIC DNA]</scope>
    <source>
        <strain evidence="15 16">BP 5553</strain>
    </source>
</reference>
<dbReference type="EC" id="2.4.1.132" evidence="12"/>
<evidence type="ECO:0000259" key="14">
    <source>
        <dbReference type="Pfam" id="PF13439"/>
    </source>
</evidence>
<feature type="domain" description="Glycosyl transferase family 1" evidence="13">
    <location>
        <begin position="228"/>
        <end position="399"/>
    </location>
</feature>
<feature type="transmembrane region" description="Helical" evidence="12">
    <location>
        <begin position="446"/>
        <end position="466"/>
    </location>
</feature>
<protein>
    <recommendedName>
        <fullName evidence="12">Alpha-1,3/1,6-mannosyltransferase ALG2</fullName>
        <ecNumber evidence="12">2.4.1.132</ecNumber>
        <ecNumber evidence="12">2.4.1.257</ecNumber>
    </recommendedName>
    <alternativeName>
        <fullName evidence="12">GDP-Man:Man(1)GlcNAc(2)-PP-Dol alpha-1,3-mannosyltransferase</fullName>
    </alternativeName>
</protein>
<dbReference type="GO" id="GO:0005789">
    <property type="term" value="C:endoplasmic reticulum membrane"/>
    <property type="evidence" value="ECO:0007669"/>
    <property type="project" value="UniProtKB-SubCell"/>
</dbReference>
<dbReference type="PANTHER" id="PTHR45918">
    <property type="entry name" value="ALPHA-1,3/1,6-MANNOSYLTRANSFERASE ALG2"/>
    <property type="match status" value="1"/>
</dbReference>
<keyword evidence="8 12" id="KW-1133">Transmembrane helix</keyword>
<feature type="transmembrane region" description="Helical" evidence="12">
    <location>
        <begin position="478"/>
        <end position="498"/>
    </location>
</feature>
<dbReference type="CDD" id="cd03805">
    <property type="entry name" value="GT4_ALG2-like"/>
    <property type="match status" value="1"/>
</dbReference>
<evidence type="ECO:0000256" key="3">
    <source>
        <dbReference type="ARBA" id="ARBA00004922"/>
    </source>
</evidence>
<keyword evidence="9 12" id="KW-0472">Membrane</keyword>
<comment type="subcellular location">
    <subcellularLocation>
        <location evidence="2 12">Endoplasmic reticulum membrane</location>
    </subcellularLocation>
</comment>
<proteinExistence type="inferred from homology"/>
<comment type="function">
    <text evidence="1 12">Mannosylates Man(2)GlcNAc(2)-dolichol diphosphate and Man(1)GlcNAc(2)-dolichol diphosphate to form Man(3)GlcNAc(2)-dolichol diphosphate.</text>
</comment>
<keyword evidence="5 12" id="KW-0808">Transferase</keyword>
<dbReference type="AlphaFoldDB" id="A0A370TM33"/>
<dbReference type="UniPathway" id="UPA00378"/>
<evidence type="ECO:0000313" key="16">
    <source>
        <dbReference type="Proteomes" id="UP000254866"/>
    </source>
</evidence>
<dbReference type="GO" id="GO:0102704">
    <property type="term" value="F:GDP-Man:Man(2)GlcNAc(2)-PP-Dol alpha-1,6-mannosyltransferase activity"/>
    <property type="evidence" value="ECO:0007669"/>
    <property type="project" value="UniProtKB-UniRule"/>
</dbReference>
<dbReference type="InterPro" id="IPR028098">
    <property type="entry name" value="Glyco_trans_4-like_N"/>
</dbReference>
<evidence type="ECO:0000256" key="2">
    <source>
        <dbReference type="ARBA" id="ARBA00004586"/>
    </source>
</evidence>
<evidence type="ECO:0000256" key="8">
    <source>
        <dbReference type="ARBA" id="ARBA00022989"/>
    </source>
</evidence>
<dbReference type="Pfam" id="PF13439">
    <property type="entry name" value="Glyco_transf_4"/>
    <property type="match status" value="1"/>
</dbReference>
<evidence type="ECO:0000256" key="12">
    <source>
        <dbReference type="RuleBase" id="RU367136"/>
    </source>
</evidence>
<dbReference type="Proteomes" id="UP000254866">
    <property type="component" value="Unassembled WGS sequence"/>
</dbReference>
<comment type="catalytic activity">
    <reaction evidence="11 12">
        <text>an alpha-D-Man-(1-&gt;3)-beta-D-Man-(1-&gt;4)-beta-D-GlcNAc-(1-&gt;4)-alpha-D-GlcNAc-diphospho-di-trans,poly-cis-dolichol + GDP-alpha-D-mannose = an alpha-D-Man-(1-&gt;3)-[alpha-D-Man-(1-&gt;6)]-beta-D-Man-(1-&gt;4)-beta-D-GlcNAc-(1-&gt;4)-alpha-D-GlcNAc-diphospho-di-trans,poly-cis-dolichol + GDP + H(+)</text>
        <dbReference type="Rhea" id="RHEA:29519"/>
        <dbReference type="Rhea" id="RHEA-COMP:19513"/>
        <dbReference type="Rhea" id="RHEA-COMP:19515"/>
        <dbReference type="ChEBI" id="CHEBI:15378"/>
        <dbReference type="ChEBI" id="CHEBI:57527"/>
        <dbReference type="ChEBI" id="CHEBI:58189"/>
        <dbReference type="ChEBI" id="CHEBI:132510"/>
        <dbReference type="ChEBI" id="CHEBI:132511"/>
        <dbReference type="EC" id="2.4.1.257"/>
    </reaction>
    <physiologicalReaction direction="left-to-right" evidence="11 12">
        <dbReference type="Rhea" id="RHEA:29520"/>
    </physiologicalReaction>
</comment>
<dbReference type="Gene3D" id="3.40.50.2000">
    <property type="entry name" value="Glycogen Phosphorylase B"/>
    <property type="match status" value="2"/>
</dbReference>
<comment type="similarity">
    <text evidence="12">Belongs to the glycosyltransferase group 1 family.</text>
</comment>
<dbReference type="Pfam" id="PF00534">
    <property type="entry name" value="Glycos_transf_1"/>
    <property type="match status" value="1"/>
</dbReference>
<dbReference type="OrthoDB" id="448893at2759"/>
<evidence type="ECO:0000313" key="15">
    <source>
        <dbReference type="EMBL" id="RDL36590.1"/>
    </source>
</evidence>
<dbReference type="SUPFAM" id="SSF53756">
    <property type="entry name" value="UDP-Glycosyltransferase/glycogen phosphorylase"/>
    <property type="match status" value="1"/>
</dbReference>
<evidence type="ECO:0000256" key="11">
    <source>
        <dbReference type="ARBA" id="ARBA00045104"/>
    </source>
</evidence>
<sequence>MAQSPLSPGTTKSTKPRTILFFHPDLGIGGAERLIIDAAVGLQNRGHHVVIFTSHCDPQHCFDEARDGTLDVRVRGNWLFPPSILSRFSIICAILRQLHLILATYLASELSSLNPDAFVVDQLSAGLPWLGYLYPTTRILFYCHFPDLLLARGRSSWWKRAYRIPFDSLEQWSMSFADSVVVNSGFTKGIVGSVWPELARTKDLQVVYPCVDIRENSITEKDEPGVAWTDTRIILSINRFESKKDIGLAIKAYAGLGKHGREGVRLVLAGGYDNRVQENVTYHQELVSLAESLGLKTATTKTIITALNVPDDVDVLFLLSVPNTLKEMLLKSARLLVYTPSNEHFGIVPLEAMLAGVPVLAANTGGPLETVVDGKTGWLRSPEDIESWTAVMNKVIHKMSEKELGIMGAAGIQRVKTEFSDIKMAERLDRIISEMLGSRRRSCQQLSLFIFTVGLVLFDVVYYLASHIEILNIMLGKIPFPPFALTVLSIISWVAYGITGYSAPGQTHLVAEAQNGR</sequence>
<keyword evidence="7 12" id="KW-0256">Endoplasmic reticulum</keyword>
<evidence type="ECO:0000259" key="13">
    <source>
        <dbReference type="Pfam" id="PF00534"/>
    </source>
</evidence>
<dbReference type="GeneID" id="43598791"/>
<comment type="pathway">
    <text evidence="3 12">Protein modification; protein glycosylation.</text>
</comment>
<dbReference type="GO" id="GO:0004378">
    <property type="term" value="F:GDP-Man:Man(1)GlcNAc(2)-PP-Dol alpha-1,3-mannosyltransferase activity"/>
    <property type="evidence" value="ECO:0007669"/>
    <property type="project" value="UniProtKB-UniRule"/>
</dbReference>
<dbReference type="STRING" id="2656787.A0A370TM33"/>
<keyword evidence="16" id="KW-1185">Reference proteome</keyword>
<dbReference type="RefSeq" id="XP_031869246.1">
    <property type="nucleotide sequence ID" value="XM_032014565.1"/>
</dbReference>
<keyword evidence="4 12" id="KW-0328">Glycosyltransferase</keyword>
<keyword evidence="6 12" id="KW-0812">Transmembrane</keyword>
<dbReference type="EC" id="2.4.1.257" evidence="12"/>
<dbReference type="InterPro" id="IPR001296">
    <property type="entry name" value="Glyco_trans_1"/>
</dbReference>
<evidence type="ECO:0000256" key="10">
    <source>
        <dbReference type="ARBA" id="ARBA00045103"/>
    </source>
</evidence>
<evidence type="ECO:0000256" key="4">
    <source>
        <dbReference type="ARBA" id="ARBA00022676"/>
    </source>
</evidence>
<comment type="caution">
    <text evidence="15">The sequence shown here is derived from an EMBL/GenBank/DDBJ whole genome shotgun (WGS) entry which is preliminary data.</text>
</comment>
<evidence type="ECO:0000256" key="1">
    <source>
        <dbReference type="ARBA" id="ARBA00003142"/>
    </source>
</evidence>
<dbReference type="EMBL" id="NPIC01000004">
    <property type="protein sequence ID" value="RDL36590.1"/>
    <property type="molecule type" value="Genomic_DNA"/>
</dbReference>
<feature type="domain" description="Glycosyltransferase subfamily 4-like N-terminal" evidence="14">
    <location>
        <begin position="28"/>
        <end position="213"/>
    </location>
</feature>
<dbReference type="InterPro" id="IPR027054">
    <property type="entry name" value="ALG2"/>
</dbReference>
<comment type="catalytic activity">
    <reaction evidence="10 12">
        <text>a beta-D-Man-(1-&gt;4)-beta-D-GlcNAc-(1-&gt;4)-alpha-D-GlcNAc-diphospho-di-trans,poly-cis-dolichol + GDP-alpha-D-mannose = an alpha-D-Man-(1-&gt;3)-beta-D-Man-(1-&gt;4)-beta-D-GlcNAc-(1-&gt;4)-alpha-D-GlcNAc-diphospho-di-trans,poly-cis-dolichol + GDP + H(+)</text>
        <dbReference type="Rhea" id="RHEA:29515"/>
        <dbReference type="Rhea" id="RHEA-COMP:19511"/>
        <dbReference type="Rhea" id="RHEA-COMP:19513"/>
        <dbReference type="ChEBI" id="CHEBI:15378"/>
        <dbReference type="ChEBI" id="CHEBI:57527"/>
        <dbReference type="ChEBI" id="CHEBI:58189"/>
        <dbReference type="ChEBI" id="CHEBI:58472"/>
        <dbReference type="ChEBI" id="CHEBI:132510"/>
        <dbReference type="EC" id="2.4.1.132"/>
    </reaction>
    <physiologicalReaction direction="left-to-right" evidence="10 12">
        <dbReference type="Rhea" id="RHEA:29516"/>
    </physiologicalReaction>
</comment>